<dbReference type="EMBL" id="CVQH01004669">
    <property type="protein sequence ID" value="CRK13497.1"/>
    <property type="molecule type" value="Genomic_DNA"/>
</dbReference>
<evidence type="ECO:0000313" key="2">
    <source>
        <dbReference type="EMBL" id="CRK13497.1"/>
    </source>
</evidence>
<evidence type="ECO:0000256" key="1">
    <source>
        <dbReference type="SAM" id="MobiDB-lite"/>
    </source>
</evidence>
<gene>
    <name evidence="2" type="ORF">BN1708_010837</name>
</gene>
<organism evidence="2 3">
    <name type="scientific">Verticillium longisporum</name>
    <name type="common">Verticillium dahliae var. longisporum</name>
    <dbReference type="NCBI Taxonomy" id="100787"/>
    <lineage>
        <taxon>Eukaryota</taxon>
        <taxon>Fungi</taxon>
        <taxon>Dikarya</taxon>
        <taxon>Ascomycota</taxon>
        <taxon>Pezizomycotina</taxon>
        <taxon>Sordariomycetes</taxon>
        <taxon>Hypocreomycetidae</taxon>
        <taxon>Glomerellales</taxon>
        <taxon>Plectosphaerellaceae</taxon>
        <taxon>Verticillium</taxon>
    </lineage>
</organism>
<evidence type="ECO:0000313" key="3">
    <source>
        <dbReference type="Proteomes" id="UP000044602"/>
    </source>
</evidence>
<keyword evidence="3" id="KW-1185">Reference proteome</keyword>
<dbReference type="Proteomes" id="UP000044602">
    <property type="component" value="Unassembled WGS sequence"/>
</dbReference>
<proteinExistence type="predicted"/>
<feature type="non-terminal residue" evidence="2">
    <location>
        <position position="219"/>
    </location>
</feature>
<feature type="region of interest" description="Disordered" evidence="1">
    <location>
        <begin position="46"/>
        <end position="66"/>
    </location>
</feature>
<name>A0A0G4KUS4_VERLO</name>
<accession>A0A0G4KUS4</accession>
<protein>
    <submittedName>
        <fullName evidence="2">Uncharacterized protein</fullName>
    </submittedName>
</protein>
<dbReference type="AlphaFoldDB" id="A0A0G4KUS4"/>
<reference evidence="2 3" key="1">
    <citation type="submission" date="2015-05" db="EMBL/GenBank/DDBJ databases">
        <authorList>
            <person name="Wang D.B."/>
            <person name="Wang M."/>
        </authorList>
    </citation>
    <scope>NUCLEOTIDE SEQUENCE [LARGE SCALE GENOMIC DNA]</scope>
    <source>
        <strain evidence="2">VL1</strain>
    </source>
</reference>
<sequence>MILRPLHAVYLGQQPAELAGVALLPNSLNILKELLALRFPSSSTTADVPLAGSANEPPRAPEFVPDRDDSIVRHRPRDVMVQLKGILNGKQIAVADLLDLDGLGLGGAGVGVRGRGRAGRGRRVLEHRLGARPALGLFAEQAARGAQAQDVAAPVEAACHGVGRQGARVGVVLEEAAQQAADRVVVAVELARAREALDLGLVAPEAHEAAAADEAVGVR</sequence>